<reference evidence="6 7" key="1">
    <citation type="submission" date="2018-03" db="EMBL/GenBank/DDBJ databases">
        <title>Genomic Encyclopedia of Archaeal and Bacterial Type Strains, Phase II (KMG-II): from individual species to whole genera.</title>
        <authorList>
            <person name="Goeker M."/>
        </authorList>
    </citation>
    <scope>NUCLEOTIDE SEQUENCE [LARGE SCALE GENOMIC DNA]</scope>
    <source>
        <strain evidence="6 7">DSM 45348</strain>
    </source>
</reference>
<evidence type="ECO:0000256" key="1">
    <source>
        <dbReference type="ARBA" id="ARBA00022598"/>
    </source>
</evidence>
<dbReference type="SUPFAM" id="SSF55931">
    <property type="entry name" value="Glutamine synthetase/guanido kinase"/>
    <property type="match status" value="1"/>
</dbReference>
<keyword evidence="1 5" id="KW-0436">Ligase</keyword>
<evidence type="ECO:0000256" key="3">
    <source>
        <dbReference type="ARBA" id="ARBA00022840"/>
    </source>
</evidence>
<dbReference type="OrthoDB" id="9803842at2"/>
<evidence type="ECO:0000256" key="5">
    <source>
        <dbReference type="HAMAP-Rule" id="MF_01609"/>
    </source>
</evidence>
<dbReference type="InterPro" id="IPR011793">
    <property type="entry name" value="YbdK"/>
</dbReference>
<dbReference type="InterPro" id="IPR006336">
    <property type="entry name" value="GCS2"/>
</dbReference>
<dbReference type="PANTHER" id="PTHR36510">
    <property type="entry name" value="GLUTAMATE--CYSTEINE LIGASE 2-RELATED"/>
    <property type="match status" value="1"/>
</dbReference>
<dbReference type="Proteomes" id="UP000239209">
    <property type="component" value="Unassembled WGS sequence"/>
</dbReference>
<proteinExistence type="inferred from homology"/>
<dbReference type="GO" id="GO:0005524">
    <property type="term" value="F:ATP binding"/>
    <property type="evidence" value="ECO:0007669"/>
    <property type="project" value="UniProtKB-KW"/>
</dbReference>
<dbReference type="HAMAP" id="MF_01609">
    <property type="entry name" value="Glu_cys_ligase_2"/>
    <property type="match status" value="1"/>
</dbReference>
<keyword evidence="7" id="KW-1185">Reference proteome</keyword>
<dbReference type="NCBIfam" id="NF010041">
    <property type="entry name" value="PRK13517.1-1"/>
    <property type="match status" value="1"/>
</dbReference>
<gene>
    <name evidence="6" type="ORF">CLV70_101559</name>
</gene>
<evidence type="ECO:0000313" key="7">
    <source>
        <dbReference type="Proteomes" id="UP000239209"/>
    </source>
</evidence>
<dbReference type="InterPro" id="IPR014746">
    <property type="entry name" value="Gln_synth/guanido_kin_cat_dom"/>
</dbReference>
<keyword evidence="2 5" id="KW-0547">Nucleotide-binding</keyword>
<accession>A0A2T0SJ05</accession>
<dbReference type="GO" id="GO:0042398">
    <property type="term" value="P:modified amino acid biosynthetic process"/>
    <property type="evidence" value="ECO:0007669"/>
    <property type="project" value="InterPro"/>
</dbReference>
<name>A0A2T0SJ05_9ACTN</name>
<keyword evidence="3 5" id="KW-0067">ATP-binding</keyword>
<dbReference type="NCBIfam" id="TIGR02050">
    <property type="entry name" value="gshA_cyan_rel"/>
    <property type="match status" value="1"/>
</dbReference>
<protein>
    <recommendedName>
        <fullName evidence="5">Putative glutamate--cysteine ligase 2</fullName>
        <ecNumber evidence="5">6.3.2.2</ecNumber>
    </recommendedName>
    <alternativeName>
        <fullName evidence="5">Gamma-glutamylcysteine synthetase 2</fullName>
        <shortName evidence="5">GCS 2</shortName>
        <shortName evidence="5">Gamma-GCS 2</shortName>
    </alternativeName>
</protein>
<dbReference type="RefSeq" id="WP_106124697.1">
    <property type="nucleotide sequence ID" value="NZ_PVZG01000001.1"/>
</dbReference>
<comment type="function">
    <text evidence="5">ATP-dependent carboxylate-amine ligase which exhibits weak glutamate--cysteine ligase activity.</text>
</comment>
<comment type="catalytic activity">
    <reaction evidence="4 5">
        <text>L-cysteine + L-glutamate + ATP = gamma-L-glutamyl-L-cysteine + ADP + phosphate + H(+)</text>
        <dbReference type="Rhea" id="RHEA:13285"/>
        <dbReference type="ChEBI" id="CHEBI:15378"/>
        <dbReference type="ChEBI" id="CHEBI:29985"/>
        <dbReference type="ChEBI" id="CHEBI:30616"/>
        <dbReference type="ChEBI" id="CHEBI:35235"/>
        <dbReference type="ChEBI" id="CHEBI:43474"/>
        <dbReference type="ChEBI" id="CHEBI:58173"/>
        <dbReference type="ChEBI" id="CHEBI:456216"/>
        <dbReference type="EC" id="6.3.2.2"/>
    </reaction>
</comment>
<evidence type="ECO:0000256" key="4">
    <source>
        <dbReference type="ARBA" id="ARBA00048819"/>
    </source>
</evidence>
<dbReference type="Pfam" id="PF04107">
    <property type="entry name" value="GCS2"/>
    <property type="match status" value="1"/>
</dbReference>
<dbReference type="GO" id="GO:0004357">
    <property type="term" value="F:glutamate-cysteine ligase activity"/>
    <property type="evidence" value="ECO:0007669"/>
    <property type="project" value="UniProtKB-EC"/>
</dbReference>
<organism evidence="6 7">
    <name type="scientific">Pseudosporangium ferrugineum</name>
    <dbReference type="NCBI Taxonomy" id="439699"/>
    <lineage>
        <taxon>Bacteria</taxon>
        <taxon>Bacillati</taxon>
        <taxon>Actinomycetota</taxon>
        <taxon>Actinomycetes</taxon>
        <taxon>Micromonosporales</taxon>
        <taxon>Micromonosporaceae</taxon>
        <taxon>Pseudosporangium</taxon>
    </lineage>
</organism>
<dbReference type="Gene3D" id="3.30.590.20">
    <property type="match status" value="1"/>
</dbReference>
<dbReference type="AlphaFoldDB" id="A0A2T0SJ05"/>
<dbReference type="PANTHER" id="PTHR36510:SF1">
    <property type="entry name" value="GLUTAMATE--CYSTEINE LIGASE 2-RELATED"/>
    <property type="match status" value="1"/>
</dbReference>
<evidence type="ECO:0000256" key="2">
    <source>
        <dbReference type="ARBA" id="ARBA00022741"/>
    </source>
</evidence>
<sequence length="358" mass="37393">MTAALTLGVEEEFLLLDPVTGHNAPIVEKVLAALPDDLRGQARLEFRHSMLEMVTPVCADVTELAGRLAVLRRAAAEAAAEAGARLVAVGATPIADPVREPTGNPRFRDIARHYGPVAYDAAVCGCHVHVGVPDRETAIAVANRVRPWLPVLQALTVNSPFYAGADTGHASWRSLQLKRWPALGPTPEFASAADWDRTVATLVSSGAMLDDTMILWYARPSATYPTLEIRVADVCATPGDTVLLAGLIRALVATVLEAGGPAGRVPDHVLEAAHWNAAHTGLGGTLLDARTGTARPAWDLVGELVALVGPALHRLGDAPAVLAALDRVRAGGTGADRQRRAASAGGLQAALAEVTVSP</sequence>
<dbReference type="InterPro" id="IPR050141">
    <property type="entry name" value="GCL_type2/YbdK_subfam"/>
</dbReference>
<dbReference type="EC" id="6.3.2.2" evidence="5"/>
<evidence type="ECO:0000313" key="6">
    <source>
        <dbReference type="EMBL" id="PRY33397.1"/>
    </source>
</evidence>
<dbReference type="EMBL" id="PVZG01000001">
    <property type="protein sequence ID" value="PRY33397.1"/>
    <property type="molecule type" value="Genomic_DNA"/>
</dbReference>
<comment type="caution">
    <text evidence="6">The sequence shown here is derived from an EMBL/GenBank/DDBJ whole genome shotgun (WGS) entry which is preliminary data.</text>
</comment>
<comment type="similarity">
    <text evidence="5">Belongs to the glutamate--cysteine ligase type 2 family. YbdK subfamily.</text>
</comment>